<dbReference type="Gene3D" id="1.20.1720.10">
    <property type="entry name" value="Multidrug resistance protein D"/>
    <property type="match status" value="1"/>
</dbReference>
<dbReference type="PROSITE" id="PS50850">
    <property type="entry name" value="MFS"/>
    <property type="match status" value="1"/>
</dbReference>
<keyword evidence="2 5" id="KW-0812">Transmembrane</keyword>
<evidence type="ECO:0000313" key="8">
    <source>
        <dbReference type="Proteomes" id="UP000295621"/>
    </source>
</evidence>
<dbReference type="InterPro" id="IPR020846">
    <property type="entry name" value="MFS_dom"/>
</dbReference>
<evidence type="ECO:0000256" key="1">
    <source>
        <dbReference type="ARBA" id="ARBA00004651"/>
    </source>
</evidence>
<feature type="transmembrane region" description="Helical" evidence="5">
    <location>
        <begin position="6"/>
        <end position="26"/>
    </location>
</feature>
<evidence type="ECO:0000256" key="3">
    <source>
        <dbReference type="ARBA" id="ARBA00022989"/>
    </source>
</evidence>
<dbReference type="GO" id="GO:0022857">
    <property type="term" value="F:transmembrane transporter activity"/>
    <property type="evidence" value="ECO:0007669"/>
    <property type="project" value="InterPro"/>
</dbReference>
<dbReference type="PANTHER" id="PTHR23501:SF154">
    <property type="entry name" value="MULTIDRUG-EFFLUX TRANSPORTER RV1634-RELATED"/>
    <property type="match status" value="1"/>
</dbReference>
<feature type="transmembrane region" description="Helical" evidence="5">
    <location>
        <begin position="485"/>
        <end position="505"/>
    </location>
</feature>
<keyword evidence="3 5" id="KW-1133">Transmembrane helix</keyword>
<dbReference type="InterPro" id="IPR036259">
    <property type="entry name" value="MFS_trans_sf"/>
</dbReference>
<dbReference type="InterPro" id="IPR011701">
    <property type="entry name" value="MFS"/>
</dbReference>
<feature type="transmembrane region" description="Helical" evidence="5">
    <location>
        <begin position="351"/>
        <end position="371"/>
    </location>
</feature>
<comment type="subcellular location">
    <subcellularLocation>
        <location evidence="1">Cell membrane</location>
        <topology evidence="1">Multi-pass membrane protein</topology>
    </subcellularLocation>
</comment>
<dbReference type="EMBL" id="SMKL01000027">
    <property type="protein sequence ID" value="TDC50819.1"/>
    <property type="molecule type" value="Genomic_DNA"/>
</dbReference>
<organism evidence="7 8">
    <name type="scientific">Jiangella ureilytica</name>
    <dbReference type="NCBI Taxonomy" id="2530374"/>
    <lineage>
        <taxon>Bacteria</taxon>
        <taxon>Bacillati</taxon>
        <taxon>Actinomycetota</taxon>
        <taxon>Actinomycetes</taxon>
        <taxon>Jiangellales</taxon>
        <taxon>Jiangellaceae</taxon>
        <taxon>Jiangella</taxon>
    </lineage>
</organism>
<keyword evidence="4 5" id="KW-0472">Membrane</keyword>
<comment type="caution">
    <text evidence="7">The sequence shown here is derived from an EMBL/GenBank/DDBJ whole genome shotgun (WGS) entry which is preliminary data.</text>
</comment>
<keyword evidence="8" id="KW-1185">Reference proteome</keyword>
<feature type="transmembrane region" description="Helical" evidence="5">
    <location>
        <begin position="162"/>
        <end position="184"/>
    </location>
</feature>
<proteinExistence type="predicted"/>
<dbReference type="Gene3D" id="1.20.1250.20">
    <property type="entry name" value="MFS general substrate transporter like domains"/>
    <property type="match status" value="1"/>
</dbReference>
<dbReference type="GO" id="GO:0005886">
    <property type="term" value="C:plasma membrane"/>
    <property type="evidence" value="ECO:0007669"/>
    <property type="project" value="UniProtKB-SubCell"/>
</dbReference>
<feature type="transmembrane region" description="Helical" evidence="5">
    <location>
        <begin position="265"/>
        <end position="281"/>
    </location>
</feature>
<name>A0A4R4RNW7_9ACTN</name>
<dbReference type="SUPFAM" id="SSF103473">
    <property type="entry name" value="MFS general substrate transporter"/>
    <property type="match status" value="1"/>
</dbReference>
<gene>
    <name evidence="7" type="ORF">E1212_13795</name>
</gene>
<dbReference type="AlphaFoldDB" id="A0A4R4RNW7"/>
<protein>
    <submittedName>
        <fullName evidence="7">MFS transporter</fullName>
    </submittedName>
</protein>
<evidence type="ECO:0000256" key="5">
    <source>
        <dbReference type="SAM" id="Phobius"/>
    </source>
</evidence>
<feature type="transmembrane region" description="Helical" evidence="5">
    <location>
        <begin position="287"/>
        <end position="307"/>
    </location>
</feature>
<evidence type="ECO:0000256" key="2">
    <source>
        <dbReference type="ARBA" id="ARBA00022692"/>
    </source>
</evidence>
<feature type="transmembrane region" description="Helical" evidence="5">
    <location>
        <begin position="106"/>
        <end position="125"/>
    </location>
</feature>
<feature type="transmembrane region" description="Helical" evidence="5">
    <location>
        <begin position="413"/>
        <end position="435"/>
    </location>
</feature>
<feature type="transmembrane region" description="Helical" evidence="5">
    <location>
        <begin position="224"/>
        <end position="244"/>
    </location>
</feature>
<dbReference type="PANTHER" id="PTHR23501">
    <property type="entry name" value="MAJOR FACILITATOR SUPERFAMILY"/>
    <property type="match status" value="1"/>
</dbReference>
<feature type="transmembrane region" description="Helical" evidence="5">
    <location>
        <begin position="196"/>
        <end position="218"/>
    </location>
</feature>
<feature type="domain" description="Major facilitator superfamily (MFS) profile" evidence="6">
    <location>
        <begin position="73"/>
        <end position="509"/>
    </location>
</feature>
<evidence type="ECO:0000313" key="7">
    <source>
        <dbReference type="EMBL" id="TDC50819.1"/>
    </source>
</evidence>
<accession>A0A4R4RNW7</accession>
<dbReference type="OrthoDB" id="9778875at2"/>
<reference evidence="7 8" key="1">
    <citation type="submission" date="2019-02" db="EMBL/GenBank/DDBJ databases">
        <title>Draft genome sequences of novel Actinobacteria.</title>
        <authorList>
            <person name="Sahin N."/>
            <person name="Ay H."/>
            <person name="Saygin H."/>
        </authorList>
    </citation>
    <scope>NUCLEOTIDE SEQUENCE [LARGE SCALE GENOMIC DNA]</scope>
    <source>
        <strain evidence="7 8">KC603</strain>
    </source>
</reference>
<feature type="transmembrane region" description="Helical" evidence="5">
    <location>
        <begin position="137"/>
        <end position="156"/>
    </location>
</feature>
<sequence length="527" mass="54034">MREPLVVAVAAAGLGAAVLDGLGAGAHLRAHAVSLRTEIPKRPCRERRYDSLVTARPADDGAQGILGPAYLRLSVGIVSAVVFVAFESMAIATAMPKAVPELDGMALYAFAFSAFFTTSLFAMVVSGELCDRKGPRLPLILGTGAFTVGLLLAGSAQSMWPFLAGRAIQGLGGGLVIVALYVVVGRAYPERLRPKIFAAMAAAWVLPSIIGPLVAGILTDELSWRWVFLGIAPLVLIPVFLALPQAKALDGPPPGGASQRSGRKRFAAAAALGVGLLQYAGSRADLLGLGVAVVALALMVPTVPKLLPPGTIALRRGLPTVVALRGIYAGAFFGTETFLPLLLVSERGMSSTLAGLSLTGGALGWAAGSWYQGRTRTVAPRYLLVRAGGVFVAIAICLVALTLVPAVPPVAVMLGWVIGAFGMGIATASMSVLLFQLSPVADHGANSAALQVSDALFTATFVGLAGTIFGTGHAGDLAEAAVEHWVYLVIIGVMAALALFGAWAAGRVRTPPVATPSAPDQTAEPAA</sequence>
<evidence type="ECO:0000256" key="4">
    <source>
        <dbReference type="ARBA" id="ARBA00023136"/>
    </source>
</evidence>
<dbReference type="Proteomes" id="UP000295621">
    <property type="component" value="Unassembled WGS sequence"/>
</dbReference>
<feature type="transmembrane region" description="Helical" evidence="5">
    <location>
        <begin position="327"/>
        <end position="345"/>
    </location>
</feature>
<dbReference type="Pfam" id="PF07690">
    <property type="entry name" value="MFS_1"/>
    <property type="match status" value="1"/>
</dbReference>
<feature type="transmembrane region" description="Helical" evidence="5">
    <location>
        <begin position="383"/>
        <end position="407"/>
    </location>
</feature>
<evidence type="ECO:0000259" key="6">
    <source>
        <dbReference type="PROSITE" id="PS50850"/>
    </source>
</evidence>
<feature type="transmembrane region" description="Helical" evidence="5">
    <location>
        <begin position="73"/>
        <end position="94"/>
    </location>
</feature>
<feature type="transmembrane region" description="Helical" evidence="5">
    <location>
        <begin position="455"/>
        <end position="473"/>
    </location>
</feature>